<evidence type="ECO:0000256" key="5">
    <source>
        <dbReference type="ARBA" id="ARBA00022695"/>
    </source>
</evidence>
<keyword evidence="6" id="KW-0479">Metal-binding</keyword>
<name>A0A2N9H2Q0_FAGSY</name>
<comment type="subcellular location">
    <subcellularLocation>
        <location evidence="1">Nucleus</location>
    </subcellularLocation>
</comment>
<dbReference type="GO" id="GO:0000166">
    <property type="term" value="F:nucleotide binding"/>
    <property type="evidence" value="ECO:0007669"/>
    <property type="project" value="InterPro"/>
</dbReference>
<proteinExistence type="predicted"/>
<accession>A0A2N9H2Q0</accession>
<dbReference type="EMBL" id="OIVN01003101">
    <property type="protein sequence ID" value="SPD08797.1"/>
    <property type="molecule type" value="Genomic_DNA"/>
</dbReference>
<evidence type="ECO:0000259" key="11">
    <source>
        <dbReference type="Pfam" id="PF14260"/>
    </source>
</evidence>
<keyword evidence="6" id="KW-0862">Zinc</keyword>
<keyword evidence="8" id="KW-0539">Nucleus</keyword>
<dbReference type="GO" id="GO:0006287">
    <property type="term" value="P:base-excision repair, gap-filling"/>
    <property type="evidence" value="ECO:0007669"/>
    <property type="project" value="TreeGrafter"/>
</dbReference>
<dbReference type="GO" id="GO:0045004">
    <property type="term" value="P:DNA replication proofreading"/>
    <property type="evidence" value="ECO:0007669"/>
    <property type="project" value="TreeGrafter"/>
</dbReference>
<dbReference type="Pfam" id="PF00136">
    <property type="entry name" value="DNA_pol_B"/>
    <property type="match status" value="1"/>
</dbReference>
<evidence type="ECO:0000256" key="2">
    <source>
        <dbReference type="ARBA" id="ARBA00012417"/>
    </source>
</evidence>
<evidence type="ECO:0000259" key="10">
    <source>
        <dbReference type="Pfam" id="PF00136"/>
    </source>
</evidence>
<dbReference type="InterPro" id="IPR006134">
    <property type="entry name" value="DNA-dir_DNA_pol_B_multi_dom"/>
</dbReference>
<dbReference type="PANTHER" id="PTHR10322">
    <property type="entry name" value="DNA POLYMERASE CATALYTIC SUBUNIT"/>
    <property type="match status" value="1"/>
</dbReference>
<feature type="domain" description="DNA-directed DNA polymerase family B multifunctional" evidence="10">
    <location>
        <begin position="4"/>
        <end position="85"/>
    </location>
</feature>
<dbReference type="InterPro" id="IPR025687">
    <property type="entry name" value="Znf-C4pol"/>
</dbReference>
<dbReference type="GO" id="GO:0003887">
    <property type="term" value="F:DNA-directed DNA polymerase activity"/>
    <property type="evidence" value="ECO:0007669"/>
    <property type="project" value="UniProtKB-KW"/>
</dbReference>
<protein>
    <recommendedName>
        <fullName evidence="2">DNA-directed DNA polymerase</fullName>
        <ecNumber evidence="2">2.7.7.7</ecNumber>
    </recommendedName>
</protein>
<evidence type="ECO:0000256" key="7">
    <source>
        <dbReference type="ARBA" id="ARBA00022932"/>
    </source>
</evidence>
<evidence type="ECO:0000256" key="1">
    <source>
        <dbReference type="ARBA" id="ARBA00004123"/>
    </source>
</evidence>
<evidence type="ECO:0000256" key="6">
    <source>
        <dbReference type="ARBA" id="ARBA00022771"/>
    </source>
</evidence>
<dbReference type="GO" id="GO:0006297">
    <property type="term" value="P:nucleotide-excision repair, DNA gap filling"/>
    <property type="evidence" value="ECO:0007669"/>
    <property type="project" value="TreeGrafter"/>
</dbReference>
<feature type="domain" description="C4-type zinc-finger of DNA polymerase delta" evidence="11">
    <location>
        <begin position="189"/>
        <end position="252"/>
    </location>
</feature>
<dbReference type="AlphaFoldDB" id="A0A2N9H2Q0"/>
<dbReference type="InterPro" id="IPR050240">
    <property type="entry name" value="DNA_pol_type-B"/>
</dbReference>
<evidence type="ECO:0000313" key="12">
    <source>
        <dbReference type="EMBL" id="SPD08797.1"/>
    </source>
</evidence>
<dbReference type="PANTHER" id="PTHR10322:SF23">
    <property type="entry name" value="DNA POLYMERASE DELTA CATALYTIC SUBUNIT"/>
    <property type="match status" value="1"/>
</dbReference>
<dbReference type="EC" id="2.7.7.7" evidence="2"/>
<keyword evidence="3" id="KW-0408">Iron</keyword>
<sequence>MMGEDYEVKAAHVELAERMRKRDAATAPNVGDRVPYVIIKAAKGAKAYERSEDPIYVLENNIPIDPQYYLENQISKPLLRIFEPILKNASRELLHGSHTRSISISTPSNSGIMKFAKKQLSCIGCKALISSNGTSSLYKSEVEGEAMGSSLTRCICNLPIKERMGCMALGLKWLYGRKMGNLQYLNNACDKDRTLCSHCKGREAELYCKTVANVSELEMLFGRLWTQCQECQGSLHQDVLCTSRDCPIFYRRKKAQKDMAEAKLQLDRWNF</sequence>
<keyword evidence="3" id="KW-0004">4Fe-4S</keyword>
<evidence type="ECO:0000256" key="3">
    <source>
        <dbReference type="ARBA" id="ARBA00022485"/>
    </source>
</evidence>
<comment type="catalytic activity">
    <reaction evidence="9">
        <text>DNA(n) + a 2'-deoxyribonucleoside 5'-triphosphate = DNA(n+1) + diphosphate</text>
        <dbReference type="Rhea" id="RHEA:22508"/>
        <dbReference type="Rhea" id="RHEA-COMP:17339"/>
        <dbReference type="Rhea" id="RHEA-COMP:17340"/>
        <dbReference type="ChEBI" id="CHEBI:33019"/>
        <dbReference type="ChEBI" id="CHEBI:61560"/>
        <dbReference type="ChEBI" id="CHEBI:173112"/>
        <dbReference type="EC" id="2.7.7.7"/>
    </reaction>
</comment>
<dbReference type="SUPFAM" id="SSF56672">
    <property type="entry name" value="DNA/RNA polymerases"/>
    <property type="match status" value="1"/>
</dbReference>
<reference evidence="12" key="1">
    <citation type="submission" date="2018-02" db="EMBL/GenBank/DDBJ databases">
        <authorList>
            <person name="Cohen D.B."/>
            <person name="Kent A.D."/>
        </authorList>
    </citation>
    <scope>NUCLEOTIDE SEQUENCE</scope>
</reference>
<dbReference type="GO" id="GO:0003677">
    <property type="term" value="F:DNA binding"/>
    <property type="evidence" value="ECO:0007669"/>
    <property type="project" value="InterPro"/>
</dbReference>
<dbReference type="InterPro" id="IPR042087">
    <property type="entry name" value="DNA_pol_B_thumb"/>
</dbReference>
<keyword evidence="4" id="KW-0808">Transferase</keyword>
<gene>
    <name evidence="12" type="ORF">FSB_LOCUS36679</name>
</gene>
<organism evidence="12">
    <name type="scientific">Fagus sylvatica</name>
    <name type="common">Beechnut</name>
    <dbReference type="NCBI Taxonomy" id="28930"/>
    <lineage>
        <taxon>Eukaryota</taxon>
        <taxon>Viridiplantae</taxon>
        <taxon>Streptophyta</taxon>
        <taxon>Embryophyta</taxon>
        <taxon>Tracheophyta</taxon>
        <taxon>Spermatophyta</taxon>
        <taxon>Magnoliopsida</taxon>
        <taxon>eudicotyledons</taxon>
        <taxon>Gunneridae</taxon>
        <taxon>Pentapetalae</taxon>
        <taxon>rosids</taxon>
        <taxon>fabids</taxon>
        <taxon>Fagales</taxon>
        <taxon>Fagaceae</taxon>
        <taxon>Fagus</taxon>
    </lineage>
</organism>
<keyword evidence="5" id="KW-0548">Nucleotidyltransferase</keyword>
<dbReference type="GO" id="GO:0008270">
    <property type="term" value="F:zinc ion binding"/>
    <property type="evidence" value="ECO:0007669"/>
    <property type="project" value="UniProtKB-KW"/>
</dbReference>
<dbReference type="Gene3D" id="1.10.132.60">
    <property type="entry name" value="DNA polymerase family B, C-terminal domain"/>
    <property type="match status" value="1"/>
</dbReference>
<keyword evidence="7" id="KW-0239">DNA-directed DNA polymerase</keyword>
<keyword evidence="3" id="KW-0411">Iron-sulfur</keyword>
<keyword evidence="6" id="KW-0863">Zinc-finger</keyword>
<evidence type="ECO:0000256" key="8">
    <source>
        <dbReference type="ARBA" id="ARBA00023242"/>
    </source>
</evidence>
<dbReference type="InterPro" id="IPR043502">
    <property type="entry name" value="DNA/RNA_pol_sf"/>
</dbReference>
<evidence type="ECO:0000256" key="9">
    <source>
        <dbReference type="ARBA" id="ARBA00049244"/>
    </source>
</evidence>
<dbReference type="GO" id="GO:0008296">
    <property type="term" value="F:3'-5'-DNA exonuclease activity"/>
    <property type="evidence" value="ECO:0007669"/>
    <property type="project" value="TreeGrafter"/>
</dbReference>
<dbReference type="Pfam" id="PF14260">
    <property type="entry name" value="zf-C4pol"/>
    <property type="match status" value="1"/>
</dbReference>
<evidence type="ECO:0000256" key="4">
    <source>
        <dbReference type="ARBA" id="ARBA00022679"/>
    </source>
</evidence>
<dbReference type="GO" id="GO:0043625">
    <property type="term" value="C:delta DNA polymerase complex"/>
    <property type="evidence" value="ECO:0007669"/>
    <property type="project" value="TreeGrafter"/>
</dbReference>
<dbReference type="GO" id="GO:0051539">
    <property type="term" value="F:4 iron, 4 sulfur cluster binding"/>
    <property type="evidence" value="ECO:0007669"/>
    <property type="project" value="UniProtKB-KW"/>
</dbReference>